<proteinExistence type="predicted"/>
<dbReference type="OrthoDB" id="2005148at2759"/>
<evidence type="ECO:0000313" key="1">
    <source>
        <dbReference type="EMBL" id="PIA54000.1"/>
    </source>
</evidence>
<reference evidence="1 2" key="1">
    <citation type="submission" date="2017-09" db="EMBL/GenBank/DDBJ databases">
        <title>WGS assembly of Aquilegia coerulea Goldsmith.</title>
        <authorList>
            <person name="Hodges S."/>
            <person name="Kramer E."/>
            <person name="Nordborg M."/>
            <person name="Tomkins J."/>
            <person name="Borevitz J."/>
            <person name="Derieg N."/>
            <person name="Yan J."/>
            <person name="Mihaltcheva S."/>
            <person name="Hayes R.D."/>
            <person name="Rokhsar D."/>
        </authorList>
    </citation>
    <scope>NUCLEOTIDE SEQUENCE [LARGE SCALE GENOMIC DNA]</scope>
    <source>
        <strain evidence="2">cv. Goldsmith</strain>
    </source>
</reference>
<name>A0A2G5EE57_AQUCA</name>
<dbReference type="Proteomes" id="UP000230069">
    <property type="component" value="Unassembled WGS sequence"/>
</dbReference>
<dbReference type="AlphaFoldDB" id="A0A2G5EE57"/>
<gene>
    <name evidence="1" type="ORF">AQUCO_00900520v1</name>
</gene>
<protein>
    <submittedName>
        <fullName evidence="1">Uncharacterized protein</fullName>
    </submittedName>
</protein>
<accession>A0A2G5EE57</accession>
<dbReference type="InParanoid" id="A0A2G5EE57"/>
<evidence type="ECO:0000313" key="2">
    <source>
        <dbReference type="Proteomes" id="UP000230069"/>
    </source>
</evidence>
<organism evidence="1 2">
    <name type="scientific">Aquilegia coerulea</name>
    <name type="common">Rocky mountain columbine</name>
    <dbReference type="NCBI Taxonomy" id="218851"/>
    <lineage>
        <taxon>Eukaryota</taxon>
        <taxon>Viridiplantae</taxon>
        <taxon>Streptophyta</taxon>
        <taxon>Embryophyta</taxon>
        <taxon>Tracheophyta</taxon>
        <taxon>Spermatophyta</taxon>
        <taxon>Magnoliopsida</taxon>
        <taxon>Ranunculales</taxon>
        <taxon>Ranunculaceae</taxon>
        <taxon>Thalictroideae</taxon>
        <taxon>Aquilegia</taxon>
    </lineage>
</organism>
<dbReference type="EMBL" id="KZ305026">
    <property type="protein sequence ID" value="PIA54000.1"/>
    <property type="molecule type" value="Genomic_DNA"/>
</dbReference>
<sequence>MEGKLGEEQCLICAEQIVTSPKTGNKPLLPEIYRCLECHKDYENAHAYSGHFIFTLRMNLALNRMKRKEHSC</sequence>
<keyword evidence="2" id="KW-1185">Reference proteome</keyword>